<dbReference type="InterPro" id="IPR051334">
    <property type="entry name" value="SRPK"/>
</dbReference>
<organism evidence="10 11">
    <name type="scientific">Laccaria amethystina LaAM-08-1</name>
    <dbReference type="NCBI Taxonomy" id="1095629"/>
    <lineage>
        <taxon>Eukaryota</taxon>
        <taxon>Fungi</taxon>
        <taxon>Dikarya</taxon>
        <taxon>Basidiomycota</taxon>
        <taxon>Agaricomycotina</taxon>
        <taxon>Agaricomycetes</taxon>
        <taxon>Agaricomycetidae</taxon>
        <taxon>Agaricales</taxon>
        <taxon>Agaricineae</taxon>
        <taxon>Hydnangiaceae</taxon>
        <taxon>Laccaria</taxon>
    </lineage>
</organism>
<dbReference type="Proteomes" id="UP000054477">
    <property type="component" value="Unassembled WGS sequence"/>
</dbReference>
<dbReference type="GO" id="GO:0004674">
    <property type="term" value="F:protein serine/threonine kinase activity"/>
    <property type="evidence" value="ECO:0007669"/>
    <property type="project" value="UniProtKB-KW"/>
</dbReference>
<accession>A0A0C9XXP7</accession>
<dbReference type="PROSITE" id="PS00108">
    <property type="entry name" value="PROTEIN_KINASE_ST"/>
    <property type="match status" value="1"/>
</dbReference>
<dbReference type="Pfam" id="PF00069">
    <property type="entry name" value="Pkinase"/>
    <property type="match status" value="2"/>
</dbReference>
<dbReference type="EC" id="2.7.11.1" evidence="1"/>
<evidence type="ECO:0000256" key="8">
    <source>
        <dbReference type="ARBA" id="ARBA00048679"/>
    </source>
</evidence>
<dbReference type="SMART" id="SM00220">
    <property type="entry name" value="S_TKc"/>
    <property type="match status" value="1"/>
</dbReference>
<evidence type="ECO:0000256" key="5">
    <source>
        <dbReference type="ARBA" id="ARBA00022777"/>
    </source>
</evidence>
<keyword evidence="5" id="KW-0418">Kinase</keyword>
<reference evidence="11" key="2">
    <citation type="submission" date="2015-01" db="EMBL/GenBank/DDBJ databases">
        <title>Evolutionary Origins and Diversification of the Mycorrhizal Mutualists.</title>
        <authorList>
            <consortium name="DOE Joint Genome Institute"/>
            <consortium name="Mycorrhizal Genomics Consortium"/>
            <person name="Kohler A."/>
            <person name="Kuo A."/>
            <person name="Nagy L.G."/>
            <person name="Floudas D."/>
            <person name="Copeland A."/>
            <person name="Barry K.W."/>
            <person name="Cichocki N."/>
            <person name="Veneault-Fourrey C."/>
            <person name="LaButti K."/>
            <person name="Lindquist E.A."/>
            <person name="Lipzen A."/>
            <person name="Lundell T."/>
            <person name="Morin E."/>
            <person name="Murat C."/>
            <person name="Riley R."/>
            <person name="Ohm R."/>
            <person name="Sun H."/>
            <person name="Tunlid A."/>
            <person name="Henrissat B."/>
            <person name="Grigoriev I.V."/>
            <person name="Hibbett D.S."/>
            <person name="Martin F."/>
        </authorList>
    </citation>
    <scope>NUCLEOTIDE SEQUENCE [LARGE SCALE GENOMIC DNA]</scope>
    <source>
        <strain evidence="11">LaAM-08-1</strain>
    </source>
</reference>
<comment type="catalytic activity">
    <reaction evidence="7">
        <text>L-threonyl-[protein] + ATP = O-phospho-L-threonyl-[protein] + ADP + H(+)</text>
        <dbReference type="Rhea" id="RHEA:46608"/>
        <dbReference type="Rhea" id="RHEA-COMP:11060"/>
        <dbReference type="Rhea" id="RHEA-COMP:11605"/>
        <dbReference type="ChEBI" id="CHEBI:15378"/>
        <dbReference type="ChEBI" id="CHEBI:30013"/>
        <dbReference type="ChEBI" id="CHEBI:30616"/>
        <dbReference type="ChEBI" id="CHEBI:61977"/>
        <dbReference type="ChEBI" id="CHEBI:456216"/>
        <dbReference type="EC" id="2.7.11.1"/>
    </reaction>
</comment>
<evidence type="ECO:0000256" key="3">
    <source>
        <dbReference type="ARBA" id="ARBA00022679"/>
    </source>
</evidence>
<dbReference type="GO" id="GO:0050684">
    <property type="term" value="P:regulation of mRNA processing"/>
    <property type="evidence" value="ECO:0007669"/>
    <property type="project" value="TreeGrafter"/>
</dbReference>
<dbReference type="InterPro" id="IPR011009">
    <property type="entry name" value="Kinase-like_dom_sf"/>
</dbReference>
<dbReference type="PANTHER" id="PTHR47634:SF9">
    <property type="entry name" value="PROTEIN KINASE DOMAIN-CONTAINING PROTEIN-RELATED"/>
    <property type="match status" value="1"/>
</dbReference>
<evidence type="ECO:0000313" key="10">
    <source>
        <dbReference type="EMBL" id="KIK06389.1"/>
    </source>
</evidence>
<evidence type="ECO:0000256" key="7">
    <source>
        <dbReference type="ARBA" id="ARBA00047899"/>
    </source>
</evidence>
<dbReference type="InterPro" id="IPR000719">
    <property type="entry name" value="Prot_kinase_dom"/>
</dbReference>
<keyword evidence="11" id="KW-1185">Reference proteome</keyword>
<gene>
    <name evidence="10" type="ORF">K443DRAFT_278499</name>
</gene>
<dbReference type="AlphaFoldDB" id="A0A0C9XXP7"/>
<evidence type="ECO:0000256" key="6">
    <source>
        <dbReference type="ARBA" id="ARBA00022840"/>
    </source>
</evidence>
<dbReference type="SUPFAM" id="SSF56112">
    <property type="entry name" value="Protein kinase-like (PK-like)"/>
    <property type="match status" value="1"/>
</dbReference>
<dbReference type="OrthoDB" id="5979581at2759"/>
<dbReference type="Gene3D" id="3.30.200.20">
    <property type="entry name" value="Phosphorylase Kinase, domain 1"/>
    <property type="match status" value="1"/>
</dbReference>
<keyword evidence="6" id="KW-0067">ATP-binding</keyword>
<sequence>MSGTRLLSVYFVAPMTIPPAPLPATGFDPDYFPARLNASLNAGRYTILRELGEGVSSSSWLVYNREGEEGYKYLATKILTIDATQRHEAGLTHELEFLKEIEARNDTDFLPMLRDYFIEQGPKGKHLCLVQDLYSTSVSSLRRFAPHKALPPYMVRNVVSMAVDALAQLHAMRIVHTDVKLDNLLFGNSLYPLDNDIQRYLEANPVQVEGEARAGGESYPVIRSQPIPNDYVWDTNAFEAEKMIIYLTDLSHAQRAGKLPTANCFGALGLRAPETILQSDFGPAVDIWAVGCITFELLIGRWLFNPEEGEDWKLEDDHLAKMIELTGQTFPDKMLKRANLRKEYFDDTGMSAIVHFGLISKRTLHWHCTGNLLRIPELTPVSLEAAMGSYKIPNLSEDEIHLAADFIRACLKFDYEERATAEDLQKHKFLANAFEC</sequence>
<keyword evidence="3" id="KW-0808">Transferase</keyword>
<dbReference type="GO" id="GO:0005524">
    <property type="term" value="F:ATP binding"/>
    <property type="evidence" value="ECO:0007669"/>
    <property type="project" value="UniProtKB-KW"/>
</dbReference>
<dbReference type="Gene3D" id="1.10.510.10">
    <property type="entry name" value="Transferase(Phosphotransferase) domain 1"/>
    <property type="match status" value="1"/>
</dbReference>
<dbReference type="PANTHER" id="PTHR47634">
    <property type="entry name" value="PROTEIN KINASE DOMAIN-CONTAINING PROTEIN-RELATED"/>
    <property type="match status" value="1"/>
</dbReference>
<evidence type="ECO:0000313" key="11">
    <source>
        <dbReference type="Proteomes" id="UP000054477"/>
    </source>
</evidence>
<evidence type="ECO:0000256" key="1">
    <source>
        <dbReference type="ARBA" id="ARBA00012513"/>
    </source>
</evidence>
<keyword evidence="2" id="KW-0723">Serine/threonine-protein kinase</keyword>
<evidence type="ECO:0000256" key="2">
    <source>
        <dbReference type="ARBA" id="ARBA00022527"/>
    </source>
</evidence>
<dbReference type="GO" id="GO:0000245">
    <property type="term" value="P:spliceosomal complex assembly"/>
    <property type="evidence" value="ECO:0007669"/>
    <property type="project" value="TreeGrafter"/>
</dbReference>
<dbReference type="EMBL" id="KN838553">
    <property type="protein sequence ID" value="KIK06389.1"/>
    <property type="molecule type" value="Genomic_DNA"/>
</dbReference>
<dbReference type="PROSITE" id="PS50011">
    <property type="entry name" value="PROTEIN_KINASE_DOM"/>
    <property type="match status" value="1"/>
</dbReference>
<dbReference type="HOGENOM" id="CLU_000288_81_13_1"/>
<name>A0A0C9XXP7_9AGAR</name>
<evidence type="ECO:0000256" key="4">
    <source>
        <dbReference type="ARBA" id="ARBA00022741"/>
    </source>
</evidence>
<reference evidence="10 11" key="1">
    <citation type="submission" date="2014-04" db="EMBL/GenBank/DDBJ databases">
        <authorList>
            <consortium name="DOE Joint Genome Institute"/>
            <person name="Kuo A."/>
            <person name="Kohler A."/>
            <person name="Nagy L.G."/>
            <person name="Floudas D."/>
            <person name="Copeland A."/>
            <person name="Barry K.W."/>
            <person name="Cichocki N."/>
            <person name="Veneault-Fourrey C."/>
            <person name="LaButti K."/>
            <person name="Lindquist E.A."/>
            <person name="Lipzen A."/>
            <person name="Lundell T."/>
            <person name="Morin E."/>
            <person name="Murat C."/>
            <person name="Sun H."/>
            <person name="Tunlid A."/>
            <person name="Henrissat B."/>
            <person name="Grigoriev I.V."/>
            <person name="Hibbett D.S."/>
            <person name="Martin F."/>
            <person name="Nordberg H.P."/>
            <person name="Cantor M.N."/>
            <person name="Hua S.X."/>
        </authorList>
    </citation>
    <scope>NUCLEOTIDE SEQUENCE [LARGE SCALE GENOMIC DNA]</scope>
    <source>
        <strain evidence="10 11">LaAM-08-1</strain>
    </source>
</reference>
<proteinExistence type="predicted"/>
<dbReference type="InterPro" id="IPR008271">
    <property type="entry name" value="Ser/Thr_kinase_AS"/>
</dbReference>
<protein>
    <recommendedName>
        <fullName evidence="1">non-specific serine/threonine protein kinase</fullName>
        <ecNumber evidence="1">2.7.11.1</ecNumber>
    </recommendedName>
</protein>
<keyword evidence="4" id="KW-0547">Nucleotide-binding</keyword>
<feature type="domain" description="Protein kinase" evidence="9">
    <location>
        <begin position="45"/>
        <end position="430"/>
    </location>
</feature>
<evidence type="ECO:0000259" key="9">
    <source>
        <dbReference type="PROSITE" id="PS50011"/>
    </source>
</evidence>
<dbReference type="STRING" id="1095629.A0A0C9XXP7"/>
<comment type="catalytic activity">
    <reaction evidence="8">
        <text>L-seryl-[protein] + ATP = O-phospho-L-seryl-[protein] + ADP + H(+)</text>
        <dbReference type="Rhea" id="RHEA:17989"/>
        <dbReference type="Rhea" id="RHEA-COMP:9863"/>
        <dbReference type="Rhea" id="RHEA-COMP:11604"/>
        <dbReference type="ChEBI" id="CHEBI:15378"/>
        <dbReference type="ChEBI" id="CHEBI:29999"/>
        <dbReference type="ChEBI" id="CHEBI:30616"/>
        <dbReference type="ChEBI" id="CHEBI:83421"/>
        <dbReference type="ChEBI" id="CHEBI:456216"/>
        <dbReference type="EC" id="2.7.11.1"/>
    </reaction>
</comment>